<sequence>MPESLFTQRCFSLKGVHPMLRPSLISCPCTPLSFLSSSWSFLPRTLAAVENLSATTFQENLHATHSDLFFYQRSSVTTPLFVSGRQSIEEVFSGSWVDGDAETEAQMGVSGFIEVGYISGVHGLKGELRVKPNTEFPELRFCTPGTRWLKACIFGKERISEMHLTGGRSHAGLKSWIISFKGIETVDQAKQIVGSTLLIKEEDRPELEEDAFYTHDLVGMRVILKEWKQRKKLQQQLTPVKKKLHEIGQSHVLHGLSIGEKPQKTILAKQIVDINLRLFQHAVQSIETPSGRFSLYDFVDDNSNLLLKNALRIPYSYLLDCAYSEKNDELHDEGLQLLKNSKVAIILVINNENSTRVVSKETLLSKLQQLLLDYQRVLKFGEKCLEIPLIIVTSKYLLASCEKLFSENDYFMFNPQKVLFIEETKLPIISNSAESNRILMKSSWEILQSPIGSGGTFDSLSSHKALDLLQRMGVEYVQLCSLSARCAFGSPFFFGLACSRRADLALKILDRNEEDDYDIIFSIGQLSKTFKHFETIPFQAVPEQHRHVEQIDGEWLELDPTMPNSYRLHCSIDSSLFNSCNMDKVFILHVSE</sequence>
<dbReference type="GO" id="GO:0005840">
    <property type="term" value="C:ribosome"/>
    <property type="evidence" value="ECO:0007669"/>
    <property type="project" value="InterPro"/>
</dbReference>
<proteinExistence type="inferred from homology"/>
<dbReference type="GO" id="GO:0043022">
    <property type="term" value="F:ribosome binding"/>
    <property type="evidence" value="ECO:0007669"/>
    <property type="project" value="InterPro"/>
</dbReference>
<evidence type="ECO:0000256" key="2">
    <source>
        <dbReference type="ARBA" id="ARBA00022695"/>
    </source>
</evidence>
<evidence type="ECO:0000313" key="5">
    <source>
        <dbReference type="Proteomes" id="UP000636800"/>
    </source>
</evidence>
<dbReference type="SUPFAM" id="SSF53448">
    <property type="entry name" value="Nucleotide-diphospho-sugar transferases"/>
    <property type="match status" value="1"/>
</dbReference>
<dbReference type="SUPFAM" id="SSF50447">
    <property type="entry name" value="Translation proteins"/>
    <property type="match status" value="1"/>
</dbReference>
<dbReference type="InterPro" id="IPR011961">
    <property type="entry name" value="RimM"/>
</dbReference>
<dbReference type="Gene3D" id="3.90.550.10">
    <property type="entry name" value="Spore Coat Polysaccharide Biosynthesis Protein SpsA, Chain A"/>
    <property type="match status" value="1"/>
</dbReference>
<dbReference type="Pfam" id="PF01782">
    <property type="entry name" value="RimM"/>
    <property type="match status" value="1"/>
</dbReference>
<dbReference type="NCBIfam" id="TIGR02273">
    <property type="entry name" value="16S_RimM"/>
    <property type="match status" value="1"/>
</dbReference>
<dbReference type="GO" id="GO:0006364">
    <property type="term" value="P:rRNA processing"/>
    <property type="evidence" value="ECO:0007669"/>
    <property type="project" value="InterPro"/>
</dbReference>
<keyword evidence="2" id="KW-0548">Nucleotidyltransferase</keyword>
<dbReference type="InterPro" id="IPR002676">
    <property type="entry name" value="RimM_N"/>
</dbReference>
<comment type="caution">
    <text evidence="4">The sequence shown here is derived from an EMBL/GenBank/DDBJ whole genome shotgun (WGS) entry which is preliminary data.</text>
</comment>
<evidence type="ECO:0000256" key="1">
    <source>
        <dbReference type="ARBA" id="ARBA00022679"/>
    </source>
</evidence>
<dbReference type="GO" id="GO:0006048">
    <property type="term" value="P:UDP-N-acetylglucosamine biosynthetic process"/>
    <property type="evidence" value="ECO:0007669"/>
    <property type="project" value="TreeGrafter"/>
</dbReference>
<name>A0A835PV00_VANPL</name>
<organism evidence="4 5">
    <name type="scientific">Vanilla planifolia</name>
    <name type="common">Vanilla</name>
    <dbReference type="NCBI Taxonomy" id="51239"/>
    <lineage>
        <taxon>Eukaryota</taxon>
        <taxon>Viridiplantae</taxon>
        <taxon>Streptophyta</taxon>
        <taxon>Embryophyta</taxon>
        <taxon>Tracheophyta</taxon>
        <taxon>Spermatophyta</taxon>
        <taxon>Magnoliopsida</taxon>
        <taxon>Liliopsida</taxon>
        <taxon>Asparagales</taxon>
        <taxon>Orchidaceae</taxon>
        <taxon>Vanilloideae</taxon>
        <taxon>Vanilleae</taxon>
        <taxon>Vanilla</taxon>
    </lineage>
</organism>
<dbReference type="GO" id="GO:0003977">
    <property type="term" value="F:UDP-N-acetylglucosamine diphosphorylase activity"/>
    <property type="evidence" value="ECO:0007669"/>
    <property type="project" value="TreeGrafter"/>
</dbReference>
<dbReference type="InterPro" id="IPR029044">
    <property type="entry name" value="Nucleotide-diphossugar_trans"/>
</dbReference>
<dbReference type="InterPro" id="IPR039741">
    <property type="entry name" value="UDP-sugar_pyrophosphorylase"/>
</dbReference>
<dbReference type="InterPro" id="IPR009000">
    <property type="entry name" value="Transl_B-barrel_sf"/>
</dbReference>
<dbReference type="PANTHER" id="PTHR11952:SF10">
    <property type="entry name" value="16S RRNA PROCESSING PROTEIN RIMM FAMILY"/>
    <property type="match status" value="1"/>
</dbReference>
<dbReference type="InterPro" id="IPR036976">
    <property type="entry name" value="RimM_N_sf"/>
</dbReference>
<dbReference type="EMBL" id="JADCNL010000012">
    <property type="protein sequence ID" value="KAG0458114.1"/>
    <property type="molecule type" value="Genomic_DNA"/>
</dbReference>
<dbReference type="Proteomes" id="UP000636800">
    <property type="component" value="Chromosome 12"/>
</dbReference>
<dbReference type="OrthoDB" id="1695362at2759"/>
<dbReference type="Gene3D" id="2.40.30.60">
    <property type="entry name" value="RimM"/>
    <property type="match status" value="1"/>
</dbReference>
<keyword evidence="1" id="KW-0808">Transferase</keyword>
<dbReference type="PANTHER" id="PTHR11952">
    <property type="entry name" value="UDP- GLUCOSE PYROPHOSPHORYLASE"/>
    <property type="match status" value="1"/>
</dbReference>
<protein>
    <recommendedName>
        <fullName evidence="3">RimM N-terminal domain-containing protein</fullName>
    </recommendedName>
</protein>
<dbReference type="InterPro" id="IPR002618">
    <property type="entry name" value="UDPGP_fam"/>
</dbReference>
<dbReference type="HAMAP" id="MF_00014">
    <property type="entry name" value="Ribosome_mat_RimM"/>
    <property type="match status" value="1"/>
</dbReference>
<dbReference type="AlphaFoldDB" id="A0A835PV00"/>
<dbReference type="Pfam" id="PF01704">
    <property type="entry name" value="UDPGP"/>
    <property type="match status" value="1"/>
</dbReference>
<accession>A0A835PV00</accession>
<feature type="domain" description="RimM N-terminal" evidence="3">
    <location>
        <begin position="115"/>
        <end position="202"/>
    </location>
</feature>
<keyword evidence="5" id="KW-1185">Reference proteome</keyword>
<evidence type="ECO:0000259" key="3">
    <source>
        <dbReference type="Pfam" id="PF01782"/>
    </source>
</evidence>
<evidence type="ECO:0000313" key="4">
    <source>
        <dbReference type="EMBL" id="KAG0458114.1"/>
    </source>
</evidence>
<gene>
    <name evidence="4" type="ORF">HPP92_023271</name>
</gene>
<reference evidence="4 5" key="1">
    <citation type="journal article" date="2020" name="Nat. Food">
        <title>A phased Vanilla planifolia genome enables genetic improvement of flavour and production.</title>
        <authorList>
            <person name="Hasing T."/>
            <person name="Tang H."/>
            <person name="Brym M."/>
            <person name="Khazi F."/>
            <person name="Huang T."/>
            <person name="Chambers A.H."/>
        </authorList>
    </citation>
    <scope>NUCLEOTIDE SEQUENCE [LARGE SCALE GENOMIC DNA]</scope>
    <source>
        <tissue evidence="4">Leaf</tissue>
    </source>
</reference>